<dbReference type="AlphaFoldDB" id="A0A2R4MA63"/>
<evidence type="ECO:0000256" key="2">
    <source>
        <dbReference type="ARBA" id="ARBA00009597"/>
    </source>
</evidence>
<dbReference type="InterPro" id="IPR039544">
    <property type="entry name" value="Tim44-like"/>
</dbReference>
<dbReference type="PANTHER" id="PTHR10721:SF1">
    <property type="entry name" value="MITOCHONDRIAL IMPORT INNER MEMBRANE TRANSLOCASE SUBUNIT TIM44"/>
    <property type="match status" value="1"/>
</dbReference>
<dbReference type="PIRSF" id="PIRSF031890">
    <property type="entry name" value="UCP031890_transporter_Tim44"/>
    <property type="match status" value="1"/>
</dbReference>
<evidence type="ECO:0000256" key="3">
    <source>
        <dbReference type="ARBA" id="ARBA00022946"/>
    </source>
</evidence>
<dbReference type="SUPFAM" id="SSF54427">
    <property type="entry name" value="NTF2-like"/>
    <property type="match status" value="1"/>
</dbReference>
<dbReference type="STRING" id="1122213.GCA_000423365_02999"/>
<reference evidence="7 8" key="1">
    <citation type="submission" date="2017-05" db="EMBL/GenBank/DDBJ databases">
        <title>Genome Analysis of Maritalea myrionectae HL2708#5.</title>
        <authorList>
            <consortium name="Cotde Inc.-PKNU"/>
            <person name="Jang D."/>
            <person name="Oh H.-M."/>
        </authorList>
    </citation>
    <scope>NUCLEOTIDE SEQUENCE [LARGE SCALE GENOMIC DNA]</scope>
    <source>
        <strain evidence="7 8">HL2708#5</strain>
    </source>
</reference>
<name>A0A2R4MA63_9HYPH</name>
<dbReference type="RefSeq" id="WP_117394704.1">
    <property type="nucleotide sequence ID" value="NZ_CP021330.1"/>
</dbReference>
<keyword evidence="8" id="KW-1185">Reference proteome</keyword>
<protein>
    <recommendedName>
        <fullName evidence="6">Tim44-like domain-containing protein</fullName>
    </recommendedName>
</protein>
<dbReference type="InterPro" id="IPR007379">
    <property type="entry name" value="Tim44-like_dom"/>
</dbReference>
<dbReference type="NCBIfam" id="NF033779">
    <property type="entry name" value="Tim44_TimA_adap"/>
    <property type="match status" value="1"/>
</dbReference>
<feature type="region of interest" description="Disordered" evidence="5">
    <location>
        <begin position="32"/>
        <end position="84"/>
    </location>
</feature>
<evidence type="ECO:0000256" key="5">
    <source>
        <dbReference type="SAM" id="MobiDB-lite"/>
    </source>
</evidence>
<gene>
    <name evidence="7" type="ORF">MXMO3_00286</name>
</gene>
<dbReference type="Pfam" id="PF04280">
    <property type="entry name" value="Tim44"/>
    <property type="match status" value="1"/>
</dbReference>
<dbReference type="GO" id="GO:0051087">
    <property type="term" value="F:protein-folding chaperone binding"/>
    <property type="evidence" value="ECO:0007669"/>
    <property type="project" value="TreeGrafter"/>
</dbReference>
<comment type="subcellular location">
    <subcellularLocation>
        <location evidence="1">Membrane</location>
    </subcellularLocation>
</comment>
<dbReference type="Gene3D" id="3.10.450.240">
    <property type="match status" value="1"/>
</dbReference>
<evidence type="ECO:0000313" key="7">
    <source>
        <dbReference type="EMBL" id="AVX02834.1"/>
    </source>
</evidence>
<dbReference type="PANTHER" id="PTHR10721">
    <property type="entry name" value="MITOCHONDRIAL IMPORT INNER MEMBRANE TRANSLOCASE SUBUNIT TIM44"/>
    <property type="match status" value="1"/>
</dbReference>
<keyword evidence="3" id="KW-0809">Transit peptide</keyword>
<evidence type="ECO:0000259" key="6">
    <source>
        <dbReference type="SMART" id="SM00978"/>
    </source>
</evidence>
<dbReference type="KEGG" id="mmyr:MXMO3_00286"/>
<accession>A0A2R4MA63</accession>
<dbReference type="InterPro" id="IPR032710">
    <property type="entry name" value="NTF2-like_dom_sf"/>
</dbReference>
<dbReference type="Proteomes" id="UP000258927">
    <property type="component" value="Chromosome"/>
</dbReference>
<comment type="similarity">
    <text evidence="2">Belongs to the Tim44 family.</text>
</comment>
<evidence type="ECO:0000313" key="8">
    <source>
        <dbReference type="Proteomes" id="UP000258927"/>
    </source>
</evidence>
<organism evidence="7 8">
    <name type="scientific">Maritalea myrionectae</name>
    <dbReference type="NCBI Taxonomy" id="454601"/>
    <lineage>
        <taxon>Bacteria</taxon>
        <taxon>Pseudomonadati</taxon>
        <taxon>Pseudomonadota</taxon>
        <taxon>Alphaproteobacteria</taxon>
        <taxon>Hyphomicrobiales</taxon>
        <taxon>Devosiaceae</taxon>
        <taxon>Maritalea</taxon>
    </lineage>
</organism>
<dbReference type="InterPro" id="IPR016985">
    <property type="entry name" value="UCP031890_Tim44-rel"/>
</dbReference>
<keyword evidence="4" id="KW-0472">Membrane</keyword>
<sequence length="249" mass="28255">MQDFLDPTTLIFLIIAVVVLFRLRSVLGTRTGEERPPYQQQDKNDKENAPDSESAREKDAGNVIDLGRRENNNSRPQLDAQKRRLKTEAEIERIAGERTNVAKGLQELADLDRDFSPKQFLDGAISAYEMIVVAFAQGDKKTLKMLLDRSIYDEFEQAINAREAEGQTNQFTFVGFKNVEIVDVEFEGKDALVTVDYRAQVVSAVRDKSGEVIEGDLEAIVDIADEWTFARPIKSRDPNWKLVRTDQLD</sequence>
<evidence type="ECO:0000256" key="1">
    <source>
        <dbReference type="ARBA" id="ARBA00004370"/>
    </source>
</evidence>
<feature type="compositionally biased region" description="Basic and acidic residues" evidence="5">
    <location>
        <begin position="32"/>
        <end position="72"/>
    </location>
</feature>
<feature type="domain" description="Tim44-like" evidence="6">
    <location>
        <begin position="101"/>
        <end position="247"/>
    </location>
</feature>
<dbReference type="GO" id="GO:0016020">
    <property type="term" value="C:membrane"/>
    <property type="evidence" value="ECO:0007669"/>
    <property type="project" value="UniProtKB-SubCell"/>
</dbReference>
<evidence type="ECO:0000256" key="4">
    <source>
        <dbReference type="ARBA" id="ARBA00023136"/>
    </source>
</evidence>
<dbReference type="GO" id="GO:0030150">
    <property type="term" value="P:protein import into mitochondrial matrix"/>
    <property type="evidence" value="ECO:0007669"/>
    <property type="project" value="TreeGrafter"/>
</dbReference>
<dbReference type="SMART" id="SM00978">
    <property type="entry name" value="Tim44"/>
    <property type="match status" value="1"/>
</dbReference>
<proteinExistence type="inferred from homology"/>
<dbReference type="EMBL" id="CP021330">
    <property type="protein sequence ID" value="AVX02834.1"/>
    <property type="molecule type" value="Genomic_DNA"/>
</dbReference>